<dbReference type="Proteomes" id="UP000824231">
    <property type="component" value="Unassembled WGS sequence"/>
</dbReference>
<evidence type="ECO:0000256" key="1">
    <source>
        <dbReference type="ARBA" id="ARBA00008791"/>
    </source>
</evidence>
<dbReference type="SUPFAM" id="SSF52402">
    <property type="entry name" value="Adenine nucleotide alpha hydrolases-like"/>
    <property type="match status" value="1"/>
</dbReference>
<dbReference type="CDD" id="cd00293">
    <property type="entry name" value="USP-like"/>
    <property type="match status" value="1"/>
</dbReference>
<reference evidence="3" key="2">
    <citation type="submission" date="2021-04" db="EMBL/GenBank/DDBJ databases">
        <authorList>
            <person name="Gilroy R."/>
        </authorList>
    </citation>
    <scope>NUCLEOTIDE SEQUENCE</scope>
    <source>
        <strain evidence="3">ChiSxjej3B15-572</strain>
    </source>
</reference>
<dbReference type="InterPro" id="IPR014729">
    <property type="entry name" value="Rossmann-like_a/b/a_fold"/>
</dbReference>
<protein>
    <submittedName>
        <fullName evidence="3">Universal stress protein</fullName>
    </submittedName>
</protein>
<dbReference type="InterPro" id="IPR006016">
    <property type="entry name" value="UspA"/>
</dbReference>
<comment type="caution">
    <text evidence="3">The sequence shown here is derived from an EMBL/GenBank/DDBJ whole genome shotgun (WGS) entry which is preliminary data.</text>
</comment>
<name>A0A9D2AJY4_9LACO</name>
<dbReference type="Pfam" id="PF00582">
    <property type="entry name" value="Usp"/>
    <property type="match status" value="1"/>
</dbReference>
<comment type="similarity">
    <text evidence="1">Belongs to the universal stress protein A family.</text>
</comment>
<sequence length="158" mass="17774">MFDIKPAHYHKILVGVDDAPDARAAFSYAVDKAKRNNSELGIVSVYETDKVNVYQALNKDYIHSSREELKKRINEYVQAAIDYGVDPQKITAIIDEGDRPSERICNHVIPEFHPDLLIVGSIGKPGNRKEVGSQASYMVKHSGTSVFVIRTEEDQQEN</sequence>
<feature type="domain" description="UspA" evidence="2">
    <location>
        <begin position="9"/>
        <end position="150"/>
    </location>
</feature>
<dbReference type="Gene3D" id="3.40.50.620">
    <property type="entry name" value="HUPs"/>
    <property type="match status" value="1"/>
</dbReference>
<reference evidence="3" key="1">
    <citation type="journal article" date="2021" name="PeerJ">
        <title>Extensive microbial diversity within the chicken gut microbiome revealed by metagenomics and culture.</title>
        <authorList>
            <person name="Gilroy R."/>
            <person name="Ravi A."/>
            <person name="Getino M."/>
            <person name="Pursley I."/>
            <person name="Horton D.L."/>
            <person name="Alikhan N.F."/>
            <person name="Baker D."/>
            <person name="Gharbi K."/>
            <person name="Hall N."/>
            <person name="Watson M."/>
            <person name="Adriaenssens E.M."/>
            <person name="Foster-Nyarko E."/>
            <person name="Jarju S."/>
            <person name="Secka A."/>
            <person name="Antonio M."/>
            <person name="Oren A."/>
            <person name="Chaudhuri R.R."/>
            <person name="La Ragione R."/>
            <person name="Hildebrand F."/>
            <person name="Pallen M.J."/>
        </authorList>
    </citation>
    <scope>NUCLEOTIDE SEQUENCE</scope>
    <source>
        <strain evidence="3">ChiSxjej3B15-572</strain>
    </source>
</reference>
<dbReference type="PANTHER" id="PTHR46268">
    <property type="entry name" value="STRESS RESPONSE PROTEIN NHAX"/>
    <property type="match status" value="1"/>
</dbReference>
<evidence type="ECO:0000313" key="3">
    <source>
        <dbReference type="EMBL" id="HIX34881.1"/>
    </source>
</evidence>
<dbReference type="InterPro" id="IPR006015">
    <property type="entry name" value="Universal_stress_UspA"/>
</dbReference>
<dbReference type="AlphaFoldDB" id="A0A9D2AJY4"/>
<evidence type="ECO:0000313" key="4">
    <source>
        <dbReference type="Proteomes" id="UP000824231"/>
    </source>
</evidence>
<dbReference type="EMBL" id="DXFH01000001">
    <property type="protein sequence ID" value="HIX34881.1"/>
    <property type="molecule type" value="Genomic_DNA"/>
</dbReference>
<proteinExistence type="inferred from homology"/>
<gene>
    <name evidence="3" type="ORF">H9856_00445</name>
</gene>
<dbReference type="PANTHER" id="PTHR46268:SF6">
    <property type="entry name" value="UNIVERSAL STRESS PROTEIN UP12"/>
    <property type="match status" value="1"/>
</dbReference>
<accession>A0A9D2AJY4</accession>
<evidence type="ECO:0000259" key="2">
    <source>
        <dbReference type="Pfam" id="PF00582"/>
    </source>
</evidence>
<dbReference type="PRINTS" id="PR01438">
    <property type="entry name" value="UNVRSLSTRESS"/>
</dbReference>
<organism evidence="3 4">
    <name type="scientific">Candidatus Limosilactobacillus merdigallinarum</name>
    <dbReference type="NCBI Taxonomy" id="2838652"/>
    <lineage>
        <taxon>Bacteria</taxon>
        <taxon>Bacillati</taxon>
        <taxon>Bacillota</taxon>
        <taxon>Bacilli</taxon>
        <taxon>Lactobacillales</taxon>
        <taxon>Lactobacillaceae</taxon>
        <taxon>Limosilactobacillus</taxon>
    </lineage>
</organism>